<dbReference type="Proteomes" id="UP000694865">
    <property type="component" value="Unplaced"/>
</dbReference>
<evidence type="ECO:0000313" key="2">
    <source>
        <dbReference type="RefSeq" id="XP_006816281.1"/>
    </source>
</evidence>
<protein>
    <submittedName>
        <fullName evidence="2">Uncharacterized protein LOC102804047</fullName>
    </submittedName>
</protein>
<name>A0ABM0M8E0_SACKO</name>
<dbReference type="RefSeq" id="XP_006816281.1">
    <property type="nucleotide sequence ID" value="XM_006816218.1"/>
</dbReference>
<gene>
    <name evidence="2" type="primary">LOC102804047</name>
</gene>
<organism evidence="1 2">
    <name type="scientific">Saccoglossus kowalevskii</name>
    <name type="common">Acorn worm</name>
    <dbReference type="NCBI Taxonomy" id="10224"/>
    <lineage>
        <taxon>Eukaryota</taxon>
        <taxon>Metazoa</taxon>
        <taxon>Hemichordata</taxon>
        <taxon>Enteropneusta</taxon>
        <taxon>Harrimaniidae</taxon>
        <taxon>Saccoglossus</taxon>
    </lineage>
</organism>
<accession>A0ABM0M8E0</accession>
<reference evidence="2" key="1">
    <citation type="submission" date="2025-08" db="UniProtKB">
        <authorList>
            <consortium name="RefSeq"/>
        </authorList>
    </citation>
    <scope>IDENTIFICATION</scope>
    <source>
        <tissue evidence="2">Testes</tissue>
    </source>
</reference>
<sequence>MMNSYRQKMDQILRMGCTYAPRCLPSLIQNKLKQLSEKDQETNEIFLVVDYGSVPVLQEINEMLEPLLHSTAYDMFLACPDIQNMVKEIKAEVCERVTLESSRKEFTIRASQIPELDSAEPLDF</sequence>
<proteinExistence type="predicted"/>
<dbReference type="GeneID" id="102804047"/>
<evidence type="ECO:0000313" key="1">
    <source>
        <dbReference type="Proteomes" id="UP000694865"/>
    </source>
</evidence>
<keyword evidence="1" id="KW-1185">Reference proteome</keyword>